<dbReference type="Gene3D" id="3.40.190.10">
    <property type="entry name" value="Periplasmic binding protein-like II"/>
    <property type="match status" value="2"/>
</dbReference>
<name>A0ABW3W4J7_9ACTN</name>
<organism evidence="6 7">
    <name type="scientific">Nocardioides ginsengisoli</name>
    <dbReference type="NCBI Taxonomy" id="363868"/>
    <lineage>
        <taxon>Bacteria</taxon>
        <taxon>Bacillati</taxon>
        <taxon>Actinomycetota</taxon>
        <taxon>Actinomycetes</taxon>
        <taxon>Propionibacteriales</taxon>
        <taxon>Nocardioidaceae</taxon>
        <taxon>Nocardioides</taxon>
    </lineage>
</organism>
<gene>
    <name evidence="6" type="ORF">ACFQ3F_20650</name>
</gene>
<evidence type="ECO:0000256" key="1">
    <source>
        <dbReference type="ARBA" id="ARBA00009437"/>
    </source>
</evidence>
<dbReference type="SUPFAM" id="SSF46785">
    <property type="entry name" value="Winged helix' DNA-binding domain"/>
    <property type="match status" value="1"/>
</dbReference>
<dbReference type="Proteomes" id="UP001597229">
    <property type="component" value="Unassembled WGS sequence"/>
</dbReference>
<keyword evidence="7" id="KW-1185">Reference proteome</keyword>
<dbReference type="PRINTS" id="PR00039">
    <property type="entry name" value="HTHLYSR"/>
</dbReference>
<evidence type="ECO:0000313" key="7">
    <source>
        <dbReference type="Proteomes" id="UP001597229"/>
    </source>
</evidence>
<dbReference type="InterPro" id="IPR000847">
    <property type="entry name" value="LysR_HTH_N"/>
</dbReference>
<dbReference type="InterPro" id="IPR005119">
    <property type="entry name" value="LysR_subst-bd"/>
</dbReference>
<dbReference type="RefSeq" id="WP_343052725.1">
    <property type="nucleotide sequence ID" value="NZ_BAABAC010000023.1"/>
</dbReference>
<comment type="caution">
    <text evidence="6">The sequence shown here is derived from an EMBL/GenBank/DDBJ whole genome shotgun (WGS) entry which is preliminary data.</text>
</comment>
<evidence type="ECO:0000256" key="4">
    <source>
        <dbReference type="ARBA" id="ARBA00023163"/>
    </source>
</evidence>
<comment type="similarity">
    <text evidence="1">Belongs to the LysR transcriptional regulatory family.</text>
</comment>
<dbReference type="PANTHER" id="PTHR30419">
    <property type="entry name" value="HTH-TYPE TRANSCRIPTIONAL REGULATOR YBHD"/>
    <property type="match status" value="1"/>
</dbReference>
<proteinExistence type="inferred from homology"/>
<dbReference type="InterPro" id="IPR036390">
    <property type="entry name" value="WH_DNA-bd_sf"/>
</dbReference>
<reference evidence="7" key="1">
    <citation type="journal article" date="2019" name="Int. J. Syst. Evol. Microbiol.">
        <title>The Global Catalogue of Microorganisms (GCM) 10K type strain sequencing project: providing services to taxonomists for standard genome sequencing and annotation.</title>
        <authorList>
            <consortium name="The Broad Institute Genomics Platform"/>
            <consortium name="The Broad Institute Genome Sequencing Center for Infectious Disease"/>
            <person name="Wu L."/>
            <person name="Ma J."/>
        </authorList>
    </citation>
    <scope>NUCLEOTIDE SEQUENCE [LARGE SCALE GENOMIC DNA]</scope>
    <source>
        <strain evidence="7">CCUG 52478</strain>
    </source>
</reference>
<dbReference type="Pfam" id="PF03466">
    <property type="entry name" value="LysR_substrate"/>
    <property type="match status" value="1"/>
</dbReference>
<dbReference type="Gene3D" id="1.10.10.10">
    <property type="entry name" value="Winged helix-like DNA-binding domain superfamily/Winged helix DNA-binding domain"/>
    <property type="match status" value="1"/>
</dbReference>
<dbReference type="EMBL" id="JBHTLX010000023">
    <property type="protein sequence ID" value="MFD1250216.1"/>
    <property type="molecule type" value="Genomic_DNA"/>
</dbReference>
<accession>A0ABW3W4J7</accession>
<dbReference type="PROSITE" id="PS50931">
    <property type="entry name" value="HTH_LYSR"/>
    <property type="match status" value="1"/>
</dbReference>
<evidence type="ECO:0000313" key="6">
    <source>
        <dbReference type="EMBL" id="MFD1250216.1"/>
    </source>
</evidence>
<keyword evidence="4" id="KW-0804">Transcription</keyword>
<evidence type="ECO:0000256" key="2">
    <source>
        <dbReference type="ARBA" id="ARBA00023015"/>
    </source>
</evidence>
<keyword evidence="2" id="KW-0805">Transcription regulation</keyword>
<dbReference type="Pfam" id="PF00126">
    <property type="entry name" value="HTH_1"/>
    <property type="match status" value="1"/>
</dbReference>
<dbReference type="SUPFAM" id="SSF53850">
    <property type="entry name" value="Periplasmic binding protein-like II"/>
    <property type="match status" value="1"/>
</dbReference>
<evidence type="ECO:0000256" key="3">
    <source>
        <dbReference type="ARBA" id="ARBA00023125"/>
    </source>
</evidence>
<keyword evidence="3" id="KW-0238">DNA-binding</keyword>
<protein>
    <submittedName>
        <fullName evidence="6">LysR family transcriptional regulator</fullName>
    </submittedName>
</protein>
<dbReference type="PANTHER" id="PTHR30419:SF8">
    <property type="entry name" value="NITROGEN ASSIMILATION TRANSCRIPTIONAL ACTIVATOR-RELATED"/>
    <property type="match status" value="1"/>
</dbReference>
<feature type="domain" description="HTH lysR-type" evidence="5">
    <location>
        <begin position="7"/>
        <end position="64"/>
    </location>
</feature>
<evidence type="ECO:0000259" key="5">
    <source>
        <dbReference type="PROSITE" id="PS50931"/>
    </source>
</evidence>
<sequence length="314" mass="34105">MRKGRTVDAKRILLFRTVARCGSMSSAARQLRLTQSAVSQQLRLLEREAGSPLLVRSTRGIDLTEAGVLLLRRADAISGELSMATEELASLANLHAGKVRLIAFPSAASSVVPVAIQRLRRRAPGIEVRFVEAEPPAAKAAIQAGEAEIAIVFDYDDVPADELALESESLGVESMFLVHSQESAPDDRPIAQEWLSEQDWIAGCQDCRQHLVERCRSAGFVPRVMHESDDYVVLQSLVAHGLGVAVLPRLALTTFRHPSVEARLAGDFGERTVSAVYRPGAEQVPATRALLEQLKAATSLALREPLRPGAPRAR</sequence>
<dbReference type="InterPro" id="IPR050950">
    <property type="entry name" value="HTH-type_LysR_regulators"/>
</dbReference>
<dbReference type="InterPro" id="IPR036388">
    <property type="entry name" value="WH-like_DNA-bd_sf"/>
</dbReference>